<name>A0A845QED5_9HYPH</name>
<evidence type="ECO:0000313" key="2">
    <source>
        <dbReference type="EMBL" id="NBG96789.1"/>
    </source>
</evidence>
<evidence type="ECO:0000256" key="1">
    <source>
        <dbReference type="SAM" id="SignalP"/>
    </source>
</evidence>
<dbReference type="Proteomes" id="UP000470384">
    <property type="component" value="Unassembled WGS sequence"/>
</dbReference>
<evidence type="ECO:0000313" key="3">
    <source>
        <dbReference type="Proteomes" id="UP000470384"/>
    </source>
</evidence>
<dbReference type="EMBL" id="WXYQ01000011">
    <property type="protein sequence ID" value="NBG96789.1"/>
    <property type="molecule type" value="Genomic_DNA"/>
</dbReference>
<dbReference type="AlphaFoldDB" id="A0A845QED5"/>
<gene>
    <name evidence="2" type="ORF">GTQ45_13695</name>
</gene>
<dbReference type="OrthoDB" id="9924974at2"/>
<keyword evidence="3" id="KW-1185">Reference proteome</keyword>
<sequence length="123" mass="12600">MSLFRRVALASALLGGIAMPLAAQAESEVIIWPDAEPVHTSSLNGQMELGSLSGGVGNSYGAICCSGGGGFVVVGGSGFSRGGQEGDIAFRRSRDAAFGRTLGGLATDRAFRFRANSIQRSGF</sequence>
<keyword evidence="1" id="KW-0732">Signal</keyword>
<reference evidence="2 3" key="1">
    <citation type="journal article" date="2016" name="Int. J. Syst. Evol. Microbiol.">
        <title>Pyruvatibacter mobilis gen. nov., sp. nov., a marine bacterium from the culture broth of Picochlorum sp. 122.</title>
        <authorList>
            <person name="Wang G."/>
            <person name="Tang M."/>
            <person name="Wu H."/>
            <person name="Dai S."/>
            <person name="Li T."/>
            <person name="Chen C."/>
            <person name="He H."/>
            <person name="Fan J."/>
            <person name="Xiang W."/>
            <person name="Li X."/>
        </authorList>
    </citation>
    <scope>NUCLEOTIDE SEQUENCE [LARGE SCALE GENOMIC DNA]</scope>
    <source>
        <strain evidence="2 3">GYP-11</strain>
    </source>
</reference>
<organism evidence="2 3">
    <name type="scientific">Pyruvatibacter mobilis</name>
    <dbReference type="NCBI Taxonomy" id="1712261"/>
    <lineage>
        <taxon>Bacteria</taxon>
        <taxon>Pseudomonadati</taxon>
        <taxon>Pseudomonadota</taxon>
        <taxon>Alphaproteobacteria</taxon>
        <taxon>Hyphomicrobiales</taxon>
        <taxon>Parvibaculaceae</taxon>
        <taxon>Pyruvatibacter</taxon>
    </lineage>
</organism>
<proteinExistence type="predicted"/>
<accession>A0A845QED5</accession>
<feature type="chain" id="PRO_5032887276" evidence="1">
    <location>
        <begin position="26"/>
        <end position="123"/>
    </location>
</feature>
<dbReference type="GeneID" id="300653706"/>
<dbReference type="RefSeq" id="WP_160588798.1">
    <property type="nucleotide sequence ID" value="NZ_BMHN01000001.1"/>
</dbReference>
<feature type="signal peptide" evidence="1">
    <location>
        <begin position="1"/>
        <end position="25"/>
    </location>
</feature>
<protein>
    <submittedName>
        <fullName evidence="2">Uncharacterized protein</fullName>
    </submittedName>
</protein>
<comment type="caution">
    <text evidence="2">The sequence shown here is derived from an EMBL/GenBank/DDBJ whole genome shotgun (WGS) entry which is preliminary data.</text>
</comment>